<accession>A0A8C3EDH8</accession>
<dbReference type="InterPro" id="IPR042098">
    <property type="entry name" value="TauD-like_sf"/>
</dbReference>
<dbReference type="GO" id="GO:0005739">
    <property type="term" value="C:mitochondrion"/>
    <property type="evidence" value="ECO:0007669"/>
    <property type="project" value="TreeGrafter"/>
</dbReference>
<evidence type="ECO:0000256" key="8">
    <source>
        <dbReference type="ARBA" id="ARBA00023002"/>
    </source>
</evidence>
<evidence type="ECO:0000313" key="12">
    <source>
        <dbReference type="Ensembl" id="ENSCMUP00000017877.1"/>
    </source>
</evidence>
<evidence type="ECO:0000256" key="9">
    <source>
        <dbReference type="ARBA" id="ARBA00023004"/>
    </source>
</evidence>
<dbReference type="Gene3D" id="3.60.130.10">
    <property type="entry name" value="Clavaminate synthase-like"/>
    <property type="match status" value="1"/>
</dbReference>
<evidence type="ECO:0000259" key="10">
    <source>
        <dbReference type="Pfam" id="PF02668"/>
    </source>
</evidence>
<dbReference type="CDD" id="cd00250">
    <property type="entry name" value="CAS_like"/>
    <property type="match status" value="1"/>
</dbReference>
<evidence type="ECO:0000256" key="1">
    <source>
        <dbReference type="ARBA" id="ARBA00001954"/>
    </source>
</evidence>
<dbReference type="GO" id="GO:0045329">
    <property type="term" value="P:carnitine biosynthetic process"/>
    <property type="evidence" value="ECO:0007669"/>
    <property type="project" value="UniProtKB-UniPathway"/>
</dbReference>
<keyword evidence="8" id="KW-0560">Oxidoreductase</keyword>
<keyword evidence="5" id="KW-0479">Metal-binding</keyword>
<protein>
    <submittedName>
        <fullName evidence="12">Gamma-butyrobetaine hydroxylase 1</fullName>
    </submittedName>
</protein>
<dbReference type="OMA" id="VHITWPN"/>
<dbReference type="InterPro" id="IPR003819">
    <property type="entry name" value="TauD/TfdA-like"/>
</dbReference>
<reference evidence="13" key="1">
    <citation type="submission" date="2019-10" db="EMBL/GenBank/DDBJ databases">
        <title>Corvus moneduloides (New Caledonian crow) genome, bCorMon1, primary haplotype.</title>
        <authorList>
            <person name="Rutz C."/>
            <person name="Fungtammasan C."/>
            <person name="Mountcastle J."/>
            <person name="Formenti G."/>
            <person name="Chow W."/>
            <person name="Howe K."/>
            <person name="Steele M.P."/>
            <person name="Fernandes J."/>
            <person name="Gilbert M.T.P."/>
            <person name="Fedrigo O."/>
            <person name="Jarvis E.D."/>
            <person name="Gemmell N."/>
        </authorList>
    </citation>
    <scope>NUCLEOTIDE SEQUENCE [LARGE SCALE GENOMIC DNA]</scope>
</reference>
<dbReference type="AlphaFoldDB" id="A0A8C3EDH8"/>
<keyword evidence="7" id="KW-0223">Dioxygenase</keyword>
<dbReference type="InterPro" id="IPR038492">
    <property type="entry name" value="GBBH-like_N_sf"/>
</dbReference>
<evidence type="ECO:0000256" key="4">
    <source>
        <dbReference type="ARBA" id="ARBA00008654"/>
    </source>
</evidence>
<comment type="pathway">
    <text evidence="3">Amine and polyamine biosynthesis; carnitine biosynthesis.</text>
</comment>
<dbReference type="Proteomes" id="UP000694553">
    <property type="component" value="Unassembled WGS sequence"/>
</dbReference>
<keyword evidence="9" id="KW-0408">Iron</keyword>
<dbReference type="Pfam" id="PF06155">
    <property type="entry name" value="GBBH-like_N"/>
    <property type="match status" value="1"/>
</dbReference>
<dbReference type="UniPathway" id="UPA00118"/>
<reference evidence="12" key="2">
    <citation type="submission" date="2025-08" db="UniProtKB">
        <authorList>
            <consortium name="Ensembl"/>
        </authorList>
    </citation>
    <scope>IDENTIFICATION</scope>
</reference>
<keyword evidence="13" id="KW-1185">Reference proteome</keyword>
<comment type="cofactor">
    <cofactor evidence="2">
        <name>L-ascorbate</name>
        <dbReference type="ChEBI" id="CHEBI:38290"/>
    </cofactor>
</comment>
<comment type="cofactor">
    <cofactor evidence="1">
        <name>Fe(2+)</name>
        <dbReference type="ChEBI" id="CHEBI:29033"/>
    </cofactor>
</comment>
<feature type="domain" description="Gamma-butyrobetaine hydroxylase-like N-terminal" evidence="11">
    <location>
        <begin position="12"/>
        <end position="92"/>
    </location>
</feature>
<dbReference type="InterPro" id="IPR050411">
    <property type="entry name" value="AlphaKG_dependent_hydroxylases"/>
</dbReference>
<evidence type="ECO:0000259" key="11">
    <source>
        <dbReference type="Pfam" id="PF06155"/>
    </source>
</evidence>
<reference evidence="12" key="3">
    <citation type="submission" date="2025-09" db="UniProtKB">
        <authorList>
            <consortium name="Ensembl"/>
        </authorList>
    </citation>
    <scope>IDENTIFICATION</scope>
</reference>
<dbReference type="GO" id="GO:0008336">
    <property type="term" value="F:gamma-butyrobetaine dioxygenase activity"/>
    <property type="evidence" value="ECO:0007669"/>
    <property type="project" value="TreeGrafter"/>
</dbReference>
<dbReference type="PANTHER" id="PTHR10696">
    <property type="entry name" value="GAMMA-BUTYROBETAINE HYDROXYLASE-RELATED"/>
    <property type="match status" value="1"/>
</dbReference>
<dbReference type="Gene3D" id="3.30.2020.30">
    <property type="match status" value="1"/>
</dbReference>
<proteinExistence type="inferred from homology"/>
<feature type="domain" description="TauD/TfdA-like" evidence="10">
    <location>
        <begin position="117"/>
        <end position="350"/>
    </location>
</feature>
<comment type="similarity">
    <text evidence="4">Belongs to the gamma-BBH/TMLD family.</text>
</comment>
<dbReference type="GO" id="GO:0046872">
    <property type="term" value="F:metal ion binding"/>
    <property type="evidence" value="ECO:0007669"/>
    <property type="project" value="UniProtKB-KW"/>
</dbReference>
<evidence type="ECO:0000256" key="3">
    <source>
        <dbReference type="ARBA" id="ARBA00005022"/>
    </source>
</evidence>
<sequence length="371" mass="42422">MSPGIQKVEALNEGHFVCVEWEDGSESSYPCVWLRDNCQCPLCFLPSAGARRLLFEDLDVNIVVKQVALAGRKKISITWPDEHTSVYEAEWLKKRCFSEEARAVMQADLFLPEGQYWGSDLQLHKIPFEEIMYNDESVYKWLCTLKKVGIVLLTGAATRQGELIRLGHRIGFLRLTFYGPTWQVQDKADANNVHSPGVQFLHCIKQTAAGGESEVVDGFHVSNELKKQNPEAYQILSSTAVDYTDVGVDYCDFAVHCKQRIIDMDSRGQAIRINYNNATRDTVFDIPAEKVRPFYAALKKFNDLLNSAEHKFTYKLKPGDTVTFDNWRVLHGRQSYPSCSEVTRHLEGAYADWDVVMSRLRLLRKRVLNRD</sequence>
<evidence type="ECO:0000256" key="6">
    <source>
        <dbReference type="ARBA" id="ARBA00022873"/>
    </source>
</evidence>
<evidence type="ECO:0000256" key="2">
    <source>
        <dbReference type="ARBA" id="ARBA00001961"/>
    </source>
</evidence>
<dbReference type="Pfam" id="PF02668">
    <property type="entry name" value="TauD"/>
    <property type="match status" value="1"/>
</dbReference>
<dbReference type="Ensembl" id="ENSCMUT00000019209.2">
    <property type="protein sequence ID" value="ENSCMUP00000017877.1"/>
    <property type="gene ID" value="ENSCMUG00000011056.2"/>
</dbReference>
<gene>
    <name evidence="12" type="primary">BBOX1</name>
</gene>
<keyword evidence="6" id="KW-0124">Carnitine biosynthesis</keyword>
<name>A0A8C3EDH8_CORMO</name>
<evidence type="ECO:0000256" key="7">
    <source>
        <dbReference type="ARBA" id="ARBA00022964"/>
    </source>
</evidence>
<dbReference type="PANTHER" id="PTHR10696:SF33">
    <property type="entry name" value="GAMMA-BUTYROBETAINE DIOXYGENASE"/>
    <property type="match status" value="1"/>
</dbReference>
<dbReference type="InterPro" id="IPR010376">
    <property type="entry name" value="GBBH-like_N"/>
</dbReference>
<evidence type="ECO:0000313" key="13">
    <source>
        <dbReference type="Proteomes" id="UP000694553"/>
    </source>
</evidence>
<organism evidence="12 13">
    <name type="scientific">Corvus moneduloides</name>
    <name type="common">New Caledonian crow</name>
    <dbReference type="NCBI Taxonomy" id="1196302"/>
    <lineage>
        <taxon>Eukaryota</taxon>
        <taxon>Metazoa</taxon>
        <taxon>Chordata</taxon>
        <taxon>Craniata</taxon>
        <taxon>Vertebrata</taxon>
        <taxon>Euteleostomi</taxon>
        <taxon>Archelosauria</taxon>
        <taxon>Archosauria</taxon>
        <taxon>Dinosauria</taxon>
        <taxon>Saurischia</taxon>
        <taxon>Theropoda</taxon>
        <taxon>Coelurosauria</taxon>
        <taxon>Aves</taxon>
        <taxon>Neognathae</taxon>
        <taxon>Neoaves</taxon>
        <taxon>Telluraves</taxon>
        <taxon>Australaves</taxon>
        <taxon>Passeriformes</taxon>
        <taxon>Corvoidea</taxon>
        <taxon>Corvidae</taxon>
        <taxon>Corvus</taxon>
    </lineage>
</organism>
<dbReference type="FunFam" id="3.30.2020.30:FF:000002">
    <property type="entry name" value="Putative gamma-butyrobetaine dioxygenase"/>
    <property type="match status" value="1"/>
</dbReference>
<evidence type="ECO:0000256" key="5">
    <source>
        <dbReference type="ARBA" id="ARBA00022723"/>
    </source>
</evidence>
<dbReference type="SUPFAM" id="SSF51197">
    <property type="entry name" value="Clavaminate synthase-like"/>
    <property type="match status" value="1"/>
</dbReference>